<dbReference type="CDD" id="cd00609">
    <property type="entry name" value="AAT_like"/>
    <property type="match status" value="1"/>
</dbReference>
<dbReference type="EC" id="2.6.1.-" evidence="5"/>
<dbReference type="OrthoDB" id="9813612at2"/>
<accession>W8T8M2</accession>
<evidence type="ECO:0000256" key="5">
    <source>
        <dbReference type="RuleBase" id="RU000481"/>
    </source>
</evidence>
<evidence type="ECO:0000313" key="8">
    <source>
        <dbReference type="Proteomes" id="UP000019591"/>
    </source>
</evidence>
<dbReference type="AlphaFoldDB" id="W8T8M2"/>
<evidence type="ECO:0000256" key="2">
    <source>
        <dbReference type="ARBA" id="ARBA00022576"/>
    </source>
</evidence>
<evidence type="ECO:0000256" key="1">
    <source>
        <dbReference type="ARBA" id="ARBA00001933"/>
    </source>
</evidence>
<dbReference type="Pfam" id="PF00155">
    <property type="entry name" value="Aminotran_1_2"/>
    <property type="match status" value="1"/>
</dbReference>
<dbReference type="SUPFAM" id="SSF53383">
    <property type="entry name" value="PLP-dependent transferases"/>
    <property type="match status" value="1"/>
</dbReference>
<keyword evidence="3 5" id="KW-0808">Transferase</keyword>
<protein>
    <recommendedName>
        <fullName evidence="5">Aminotransferase</fullName>
        <ecNumber evidence="5">2.6.1.-</ecNumber>
    </recommendedName>
</protein>
<dbReference type="PROSITE" id="PS00105">
    <property type="entry name" value="AA_TRANSFER_CLASS_1"/>
    <property type="match status" value="1"/>
</dbReference>
<dbReference type="PANTHER" id="PTHR42885:SF2">
    <property type="entry name" value="HISTIDINOL-PHOSPHATE AMINOTRANSFERASE"/>
    <property type="match status" value="1"/>
</dbReference>
<dbReference type="Gene3D" id="3.90.1150.10">
    <property type="entry name" value="Aspartate Aminotransferase, domain 1"/>
    <property type="match status" value="1"/>
</dbReference>
<dbReference type="InterPro" id="IPR004838">
    <property type="entry name" value="NHTrfase_class1_PyrdxlP-BS"/>
</dbReference>
<dbReference type="STRING" id="1286171.EAL2_c19240"/>
<dbReference type="InterPro" id="IPR004839">
    <property type="entry name" value="Aminotransferase_I/II_large"/>
</dbReference>
<proteinExistence type="inferred from homology"/>
<dbReference type="Proteomes" id="UP000019591">
    <property type="component" value="Chromosome"/>
</dbReference>
<dbReference type="InterPro" id="IPR015421">
    <property type="entry name" value="PyrdxlP-dep_Trfase_major"/>
</dbReference>
<dbReference type="RefSeq" id="WP_025436158.1">
    <property type="nucleotide sequence ID" value="NZ_CP007452.1"/>
</dbReference>
<dbReference type="InterPro" id="IPR015422">
    <property type="entry name" value="PyrdxlP-dep_Trfase_small"/>
</dbReference>
<keyword evidence="8" id="KW-1185">Reference proteome</keyword>
<feature type="domain" description="Aminotransferase class I/classII large" evidence="6">
    <location>
        <begin position="55"/>
        <end position="359"/>
    </location>
</feature>
<organism evidence="7 8">
    <name type="scientific">Peptoclostridium acidaminophilum DSM 3953</name>
    <dbReference type="NCBI Taxonomy" id="1286171"/>
    <lineage>
        <taxon>Bacteria</taxon>
        <taxon>Bacillati</taxon>
        <taxon>Bacillota</taxon>
        <taxon>Clostridia</taxon>
        <taxon>Peptostreptococcales</taxon>
        <taxon>Peptoclostridiaceae</taxon>
        <taxon>Peptoclostridium</taxon>
    </lineage>
</organism>
<dbReference type="GO" id="GO:0030170">
    <property type="term" value="F:pyridoxal phosphate binding"/>
    <property type="evidence" value="ECO:0007669"/>
    <property type="project" value="InterPro"/>
</dbReference>
<dbReference type="PANTHER" id="PTHR42885">
    <property type="entry name" value="HISTIDINOL-PHOSPHATE AMINOTRANSFERASE-RELATED"/>
    <property type="match status" value="1"/>
</dbReference>
<dbReference type="Gene3D" id="3.40.640.10">
    <property type="entry name" value="Type I PLP-dependent aspartate aminotransferase-like (Major domain)"/>
    <property type="match status" value="1"/>
</dbReference>
<reference evidence="7 8" key="1">
    <citation type="journal article" date="2014" name="Genome Announc.">
        <title>Complete Genome Sequence of Amino Acid-Utilizing Eubacterium acidaminophilum al-2 (DSM 3953).</title>
        <authorList>
            <person name="Poehlein A."/>
            <person name="Andreesen J.R."/>
            <person name="Daniel R."/>
        </authorList>
    </citation>
    <scope>NUCLEOTIDE SEQUENCE [LARGE SCALE GENOMIC DNA]</scope>
    <source>
        <strain evidence="7 8">DSM 3953</strain>
    </source>
</reference>
<evidence type="ECO:0000259" key="6">
    <source>
        <dbReference type="Pfam" id="PF00155"/>
    </source>
</evidence>
<dbReference type="eggNOG" id="COG0079">
    <property type="taxonomic scope" value="Bacteria"/>
</dbReference>
<dbReference type="InterPro" id="IPR015424">
    <property type="entry name" value="PyrdxlP-dep_Trfase"/>
</dbReference>
<dbReference type="PATRIC" id="fig|1286171.3.peg.1873"/>
<dbReference type="GO" id="GO:0008483">
    <property type="term" value="F:transaminase activity"/>
    <property type="evidence" value="ECO:0007669"/>
    <property type="project" value="UniProtKB-KW"/>
</dbReference>
<keyword evidence="4" id="KW-0663">Pyridoxal phosphate</keyword>
<comment type="similarity">
    <text evidence="5">Belongs to the class-I pyridoxal-phosphate-dependent aminotransferase family.</text>
</comment>
<evidence type="ECO:0000256" key="4">
    <source>
        <dbReference type="ARBA" id="ARBA00022898"/>
    </source>
</evidence>
<name>W8T8M2_PEPAC</name>
<gene>
    <name evidence="7" type="primary">hisC1</name>
    <name evidence="7" type="ORF">EAL2_c19240</name>
</gene>
<sequence length="366" mass="40353">MLKLKKNIEGIERTSYVKDDNEDLLSDGLVDCSLGTNPFGCSEQIHLWGELGKANVNSYPNHPYKTLREAICSYWKGQAGIVSGNVIIGNGSISILSKVSGMIVDSGTRVLGYCPQFTDYAHCVRVNCGTYEQVDLRRERKLRFDASEFKGRVGGGYGALYIDNPNNPTGQVLELSDIESIVREAKRQGVWAIVDEAYGDFMDKENSAVSLVGDYENLIVVRSFSKGFGLAGLRVGYAVCSEEFADLYRRVDTPFGISSPGHLAAVLALGDEAFLKDSAERVKANKEAIIDSCYGIKVMHTSMRVPIMTLEHPDHDTDFKGLLIENGVLTESGSDFVNLGKNHVRLRVPRETGRLLEALRRIEEGI</sequence>
<dbReference type="HOGENOM" id="CLU_017584_3_2_9"/>
<evidence type="ECO:0000313" key="7">
    <source>
        <dbReference type="EMBL" id="AHM57205.1"/>
    </source>
</evidence>
<dbReference type="EMBL" id="CP007452">
    <property type="protein sequence ID" value="AHM57205.1"/>
    <property type="molecule type" value="Genomic_DNA"/>
</dbReference>
<dbReference type="KEGG" id="eac:EAL2_c19240"/>
<keyword evidence="2 5" id="KW-0032">Aminotransferase</keyword>
<evidence type="ECO:0000256" key="3">
    <source>
        <dbReference type="ARBA" id="ARBA00022679"/>
    </source>
</evidence>
<comment type="cofactor">
    <cofactor evidence="1 5">
        <name>pyridoxal 5'-phosphate</name>
        <dbReference type="ChEBI" id="CHEBI:597326"/>
    </cofactor>
</comment>